<reference evidence="1 2" key="1">
    <citation type="journal article" date="2020" name="bioRxiv">
        <title>Whole genome comparisons of ergot fungi reveals the divergence and evolution of species within the genus Claviceps are the result of varying mechanisms driving genome evolution and host range expansion.</title>
        <authorList>
            <person name="Wyka S.A."/>
            <person name="Mondo S.J."/>
            <person name="Liu M."/>
            <person name="Dettman J."/>
            <person name="Nalam V."/>
            <person name="Broders K.D."/>
        </authorList>
    </citation>
    <scope>NUCLEOTIDE SEQUENCE [LARGE SCALE GENOMIC DNA]</scope>
    <source>
        <strain evidence="1 2">LM576</strain>
    </source>
</reference>
<evidence type="ECO:0000313" key="1">
    <source>
        <dbReference type="EMBL" id="KAG6121946.1"/>
    </source>
</evidence>
<name>A0A9P7Q7Z1_9HYPO</name>
<keyword evidence="2" id="KW-1185">Reference proteome</keyword>
<protein>
    <submittedName>
        <fullName evidence="1">Uncharacterized protein</fullName>
    </submittedName>
</protein>
<gene>
    <name evidence="1" type="ORF">E4U13_003583</name>
</gene>
<proteinExistence type="predicted"/>
<evidence type="ECO:0000313" key="2">
    <source>
        <dbReference type="Proteomes" id="UP000732380"/>
    </source>
</evidence>
<comment type="caution">
    <text evidence="1">The sequence shown here is derived from an EMBL/GenBank/DDBJ whole genome shotgun (WGS) entry which is preliminary data.</text>
</comment>
<dbReference type="EMBL" id="SRQM01000028">
    <property type="protein sequence ID" value="KAG6121946.1"/>
    <property type="molecule type" value="Genomic_DNA"/>
</dbReference>
<dbReference type="AlphaFoldDB" id="A0A9P7Q7Z1"/>
<sequence length="145" mass="15870">MSCHWSGEEPSKAMGQFLSDDHIMTSPTEQQRIGYVNSRELEVMLCGGGEDGGTTDATTQIGSHARATNLRLQPESHWNEMHWNGVRVTRQTIRRRDVGMTQGIGLAWALAVPRTGSNKAGTAAFQLTGLVGESVASHERLNHLE</sequence>
<dbReference type="Proteomes" id="UP000732380">
    <property type="component" value="Unassembled WGS sequence"/>
</dbReference>
<accession>A0A9P7Q7Z1</accession>
<organism evidence="1 2">
    <name type="scientific">Claviceps humidiphila</name>
    <dbReference type="NCBI Taxonomy" id="1294629"/>
    <lineage>
        <taxon>Eukaryota</taxon>
        <taxon>Fungi</taxon>
        <taxon>Dikarya</taxon>
        <taxon>Ascomycota</taxon>
        <taxon>Pezizomycotina</taxon>
        <taxon>Sordariomycetes</taxon>
        <taxon>Hypocreomycetidae</taxon>
        <taxon>Hypocreales</taxon>
        <taxon>Clavicipitaceae</taxon>
        <taxon>Claviceps</taxon>
    </lineage>
</organism>